<dbReference type="GO" id="GO:0016020">
    <property type="term" value="C:membrane"/>
    <property type="evidence" value="ECO:0007669"/>
    <property type="project" value="UniProtKB-SubCell"/>
</dbReference>
<evidence type="ECO:0000256" key="5">
    <source>
        <dbReference type="ARBA" id="ARBA00023136"/>
    </source>
</evidence>
<dbReference type="PANTHER" id="PTHR23511">
    <property type="entry name" value="SYNAPTIC VESICLE GLYCOPROTEIN 2"/>
    <property type="match status" value="1"/>
</dbReference>
<dbReference type="EMBL" id="UFQT01000141">
    <property type="protein sequence ID" value="SSX20771.1"/>
    <property type="molecule type" value="Genomic_DNA"/>
</dbReference>
<dbReference type="SUPFAM" id="SSF103473">
    <property type="entry name" value="MFS general substrate transporter"/>
    <property type="match status" value="1"/>
</dbReference>
<evidence type="ECO:0000256" key="3">
    <source>
        <dbReference type="ARBA" id="ARBA00022692"/>
    </source>
</evidence>
<gene>
    <name evidence="8" type="primary">CSON002523</name>
</gene>
<sequence>MNFNYILFKSTHLVPIIQFSCIFFSTHTNSTVTSVDIDSHSSYFSITMKFDKKPETKIDFYSVVTDVLKLKNVEKEWSLEEALTHIGMGKMNYLLTFITGLIIAASMTETMGMNFIMKSAECDLELTPGNKGVLTSVGYVGILSAAFIWGYLSDTRGRRDIMKWTLFATSILSILSSFAPDFISFVVLRLLVGIFLSASIGSTYPYLGEFVPAKNRQMMMALASFFFGIAQIYIPAVAWLLFTFDFKISIFGVIYYRPWRLLIVVGALPGLVATIFLFFYPESPKYLIVKGLNKEALKALEWLFVKNTGKSSHEFQIKKLKIEIDPSHDPTRTGLIKSVSSQVMPLLRPPYVKHLLISFLIIFSLFFTHTSLGLWFMEIENDIYVSDTRGTICQILTEHFSNITHDENVVKLNQCDDTISEETYIDAFLLGSAYTLIFALISICLFSSALCGLALFWVTEQTLTLILFTLFLSFGGPVVSVTTGTAVLLFPTNHRAMALCIVLTMGRLGTVFGSNFIGWLLSVNCEATIGVLTGVVTCAAVLNFLLPFNE</sequence>
<evidence type="ECO:0000259" key="7">
    <source>
        <dbReference type="PROSITE" id="PS50850"/>
    </source>
</evidence>
<dbReference type="InterPro" id="IPR011701">
    <property type="entry name" value="MFS"/>
</dbReference>
<feature type="transmembrane region" description="Helical" evidence="6">
    <location>
        <begin position="219"/>
        <end position="241"/>
    </location>
</feature>
<dbReference type="InterPro" id="IPR036259">
    <property type="entry name" value="MFS_trans_sf"/>
</dbReference>
<evidence type="ECO:0000256" key="4">
    <source>
        <dbReference type="ARBA" id="ARBA00022989"/>
    </source>
</evidence>
<evidence type="ECO:0000256" key="1">
    <source>
        <dbReference type="ARBA" id="ARBA00004141"/>
    </source>
</evidence>
<keyword evidence="2" id="KW-0813">Transport</keyword>
<comment type="subcellular location">
    <subcellularLocation>
        <location evidence="1">Membrane</location>
        <topology evidence="1">Multi-pass membrane protein</topology>
    </subcellularLocation>
</comment>
<dbReference type="InterPro" id="IPR020846">
    <property type="entry name" value="MFS_dom"/>
</dbReference>
<feature type="transmembrane region" description="Helical" evidence="6">
    <location>
        <begin position="261"/>
        <end position="280"/>
    </location>
</feature>
<protein>
    <submittedName>
        <fullName evidence="8">CSON002523 protein</fullName>
    </submittedName>
</protein>
<evidence type="ECO:0000256" key="2">
    <source>
        <dbReference type="ARBA" id="ARBA00022448"/>
    </source>
</evidence>
<feature type="transmembrane region" description="Helical" evidence="6">
    <location>
        <begin position="133"/>
        <end position="152"/>
    </location>
</feature>
<dbReference type="GO" id="GO:0022857">
    <property type="term" value="F:transmembrane transporter activity"/>
    <property type="evidence" value="ECO:0007669"/>
    <property type="project" value="InterPro"/>
</dbReference>
<feature type="transmembrane region" description="Helical" evidence="6">
    <location>
        <begin position="496"/>
        <end position="521"/>
    </location>
</feature>
<keyword evidence="3 6" id="KW-0812">Transmembrane</keyword>
<feature type="domain" description="Major facilitator superfamily (MFS) profile" evidence="7">
    <location>
        <begin position="92"/>
        <end position="550"/>
    </location>
</feature>
<dbReference type="Gene3D" id="1.20.1250.20">
    <property type="entry name" value="MFS general substrate transporter like domains"/>
    <property type="match status" value="1"/>
</dbReference>
<keyword evidence="5 6" id="KW-0472">Membrane</keyword>
<feature type="transmembrane region" description="Helical" evidence="6">
    <location>
        <begin position="164"/>
        <end position="180"/>
    </location>
</feature>
<dbReference type="AlphaFoldDB" id="A0A336LUV1"/>
<dbReference type="PANTHER" id="PTHR23511:SF37">
    <property type="entry name" value="MAJOR FACILITATOR SUPERFAMILY (MFS) PROFILE DOMAIN-CONTAINING PROTEIN-RELATED"/>
    <property type="match status" value="1"/>
</dbReference>
<evidence type="ECO:0000313" key="8">
    <source>
        <dbReference type="EMBL" id="SSX20771.1"/>
    </source>
</evidence>
<dbReference type="Pfam" id="PF07690">
    <property type="entry name" value="MFS_1"/>
    <property type="match status" value="1"/>
</dbReference>
<keyword evidence="4 6" id="KW-1133">Transmembrane helix</keyword>
<name>A0A336LUV1_CULSO</name>
<feature type="transmembrane region" description="Helical" evidence="6">
    <location>
        <begin position="528"/>
        <end position="548"/>
    </location>
</feature>
<feature type="transmembrane region" description="Helical" evidence="6">
    <location>
        <begin position="93"/>
        <end position="113"/>
    </location>
</feature>
<proteinExistence type="predicted"/>
<dbReference type="OMA" id="NIARATM"/>
<feature type="transmembrane region" description="Helical" evidence="6">
    <location>
        <begin position="433"/>
        <end position="458"/>
    </location>
</feature>
<reference evidence="8" key="1">
    <citation type="submission" date="2018-07" db="EMBL/GenBank/DDBJ databases">
        <authorList>
            <person name="Quirk P.G."/>
            <person name="Krulwich T.A."/>
        </authorList>
    </citation>
    <scope>NUCLEOTIDE SEQUENCE</scope>
</reference>
<dbReference type="PROSITE" id="PS50850">
    <property type="entry name" value="MFS"/>
    <property type="match status" value="1"/>
</dbReference>
<organism evidence="8">
    <name type="scientific">Culicoides sonorensis</name>
    <name type="common">Biting midge</name>
    <dbReference type="NCBI Taxonomy" id="179676"/>
    <lineage>
        <taxon>Eukaryota</taxon>
        <taxon>Metazoa</taxon>
        <taxon>Ecdysozoa</taxon>
        <taxon>Arthropoda</taxon>
        <taxon>Hexapoda</taxon>
        <taxon>Insecta</taxon>
        <taxon>Pterygota</taxon>
        <taxon>Neoptera</taxon>
        <taxon>Endopterygota</taxon>
        <taxon>Diptera</taxon>
        <taxon>Nematocera</taxon>
        <taxon>Chironomoidea</taxon>
        <taxon>Ceratopogonidae</taxon>
        <taxon>Ceratopogoninae</taxon>
        <taxon>Culicoides</taxon>
        <taxon>Monoculicoides</taxon>
    </lineage>
</organism>
<feature type="transmembrane region" description="Helical" evidence="6">
    <location>
        <begin position="186"/>
        <end position="207"/>
    </location>
</feature>
<accession>A0A336LUV1</accession>
<feature type="transmembrane region" description="Helical" evidence="6">
    <location>
        <begin position="465"/>
        <end position="490"/>
    </location>
</feature>
<feature type="transmembrane region" description="Helical" evidence="6">
    <location>
        <begin position="355"/>
        <end position="377"/>
    </location>
</feature>
<evidence type="ECO:0000256" key="6">
    <source>
        <dbReference type="SAM" id="Phobius"/>
    </source>
</evidence>
<dbReference type="VEuPathDB" id="VectorBase:CSON002523"/>